<gene>
    <name evidence="1" type="ORF">GFC30_3158</name>
</gene>
<dbReference type="InterPro" id="IPR022555">
    <property type="entry name" value="DUF2577"/>
</dbReference>
<dbReference type="OrthoDB" id="95576at2"/>
<sequence length="85" mass="9479">MSLVDLIKNVAVKAVEATNPVNVLFGTVASESPLEIQIHQKLRLTEDFLVITERVDQANVRRGDRVVLLRVQGGQQFIVLDKVVK</sequence>
<reference evidence="1 2" key="1">
    <citation type="journal article" date="2006" name="Syst. Appl. Microbiol.">
        <title>Anoxybacillus amylolyticus sp. nov., a thermophilic amylase producing bacterium isolated from Mount Rittmann (Antarctica).</title>
        <authorList>
            <person name="Poli A."/>
            <person name="Esposito E."/>
            <person name="Lama L."/>
            <person name="Orlando P."/>
            <person name="Nicolaus G."/>
            <person name="de Appolonia F."/>
            <person name="Gambacorta A."/>
            <person name="Nicolaus B."/>
        </authorList>
    </citation>
    <scope>NUCLEOTIDE SEQUENCE [LARGE SCALE GENOMIC DNA]</scope>
    <source>
        <strain evidence="1 2">DSM 15939</strain>
        <plasmid evidence="2">Plasmid pdsm15939_1</plasmid>
    </source>
</reference>
<evidence type="ECO:0000313" key="2">
    <source>
        <dbReference type="Proteomes" id="UP000076865"/>
    </source>
</evidence>
<keyword evidence="2" id="KW-1185">Reference proteome</keyword>
<organism evidence="1 2">
    <name type="scientific">Anoxybacteroides amylolyticum</name>
    <dbReference type="NCBI Taxonomy" id="294699"/>
    <lineage>
        <taxon>Bacteria</taxon>
        <taxon>Bacillati</taxon>
        <taxon>Bacillota</taxon>
        <taxon>Bacilli</taxon>
        <taxon>Bacillales</taxon>
        <taxon>Anoxybacillaceae</taxon>
        <taxon>Anoxybacteroides</taxon>
    </lineage>
</organism>
<dbReference type="Pfam" id="PF10844">
    <property type="entry name" value="DUF2577"/>
    <property type="match status" value="2"/>
</dbReference>
<dbReference type="EMBL" id="CP015439">
    <property type="protein sequence ID" value="ANB62305.1"/>
    <property type="molecule type" value="Genomic_DNA"/>
</dbReference>
<proteinExistence type="predicted"/>
<dbReference type="RefSeq" id="WP_066327837.1">
    <property type="nucleotide sequence ID" value="NZ_CP015439.1"/>
</dbReference>
<keyword evidence="1" id="KW-0614">Plasmid</keyword>
<evidence type="ECO:0008006" key="3">
    <source>
        <dbReference type="Google" id="ProtNLM"/>
    </source>
</evidence>
<evidence type="ECO:0000313" key="1">
    <source>
        <dbReference type="EMBL" id="ANB62305.1"/>
    </source>
</evidence>
<accession>A0A160F830</accession>
<dbReference type="KEGG" id="aamy:GFC30_3158"/>
<dbReference type="PATRIC" id="fig|294699.3.peg.3265"/>
<protein>
    <recommendedName>
        <fullName evidence="3">DUF2577 domain-containing protein</fullName>
    </recommendedName>
</protein>
<name>A0A160F830_9BACL</name>
<dbReference type="Proteomes" id="UP000076865">
    <property type="component" value="Plasmid pDSM15939_1"/>
</dbReference>
<dbReference type="AlphaFoldDB" id="A0A160F830"/>
<geneLocation type="plasmid" evidence="2">
    <name>pdsm15939_1</name>
</geneLocation>